<feature type="compositionally biased region" description="Basic and acidic residues" evidence="2">
    <location>
        <begin position="17"/>
        <end position="28"/>
    </location>
</feature>
<feature type="coiled-coil region" evidence="1">
    <location>
        <begin position="30"/>
        <end position="60"/>
    </location>
</feature>
<dbReference type="Proteomes" id="UP001209878">
    <property type="component" value="Unassembled WGS sequence"/>
</dbReference>
<evidence type="ECO:0000256" key="1">
    <source>
        <dbReference type="SAM" id="Coils"/>
    </source>
</evidence>
<feature type="region of interest" description="Disordered" evidence="2">
    <location>
        <begin position="102"/>
        <end position="123"/>
    </location>
</feature>
<feature type="region of interest" description="Disordered" evidence="2">
    <location>
        <begin position="167"/>
        <end position="187"/>
    </location>
</feature>
<feature type="coiled-coil region" evidence="1">
    <location>
        <begin position="229"/>
        <end position="274"/>
    </location>
</feature>
<accession>A0AAD9UFU0</accession>
<evidence type="ECO:0000256" key="2">
    <source>
        <dbReference type="SAM" id="MobiDB-lite"/>
    </source>
</evidence>
<feature type="compositionally biased region" description="Polar residues" evidence="2">
    <location>
        <begin position="168"/>
        <end position="183"/>
    </location>
</feature>
<evidence type="ECO:0000313" key="4">
    <source>
        <dbReference type="Proteomes" id="UP001209878"/>
    </source>
</evidence>
<organism evidence="3 4">
    <name type="scientific">Ridgeia piscesae</name>
    <name type="common">Tubeworm</name>
    <dbReference type="NCBI Taxonomy" id="27915"/>
    <lineage>
        <taxon>Eukaryota</taxon>
        <taxon>Metazoa</taxon>
        <taxon>Spiralia</taxon>
        <taxon>Lophotrochozoa</taxon>
        <taxon>Annelida</taxon>
        <taxon>Polychaeta</taxon>
        <taxon>Sedentaria</taxon>
        <taxon>Canalipalpata</taxon>
        <taxon>Sabellida</taxon>
        <taxon>Siboglinidae</taxon>
        <taxon>Ridgeia</taxon>
    </lineage>
</organism>
<dbReference type="EMBL" id="JAODUO010000154">
    <property type="protein sequence ID" value="KAK2187806.1"/>
    <property type="molecule type" value="Genomic_DNA"/>
</dbReference>
<keyword evidence="1" id="KW-0175">Coiled coil</keyword>
<evidence type="ECO:0000313" key="3">
    <source>
        <dbReference type="EMBL" id="KAK2187806.1"/>
    </source>
</evidence>
<feature type="region of interest" description="Disordered" evidence="2">
    <location>
        <begin position="1"/>
        <end position="28"/>
    </location>
</feature>
<proteinExistence type="predicted"/>
<comment type="caution">
    <text evidence="3">The sequence shown here is derived from an EMBL/GenBank/DDBJ whole genome shotgun (WGS) entry which is preliminary data.</text>
</comment>
<protein>
    <submittedName>
        <fullName evidence="3">Uncharacterized protein</fullName>
    </submittedName>
</protein>
<sequence>MLQKAAAKQTMAVTEVEDTRNMWESEHKSRSLLSSKIAQLEEQKQEVEAQLCEMKRKAKKALELKKAAEVRGCEAQEKVNQLHREVLTLRTQLKSCKKLARDAQSGGNDKANNLENHPRDETDNAGCLRQQLLGLAEMRRAEASAKHQLQRDLRGLERAYARLERSNAKLQTDLDNQQATNSSDRNELEKQMRLELNAKLVEVNNFLADQEKARDDIDRLRDSREADMRKNFENSRRALEEEMQQLQWRYRETITTLEERNRELLRVKELYETEVQCRDRLLYQSVDKRPATTPAPITAPVLPSYSIPFTGVGWTPGSAPVMAKSDTDLVDMQLLQELDRSITRHLEKEPKIDIDVPQRLGHTLADSDLHKSSTEYLNTLKRNYFV</sequence>
<keyword evidence="4" id="KW-1185">Reference proteome</keyword>
<name>A0AAD9UFU0_RIDPI</name>
<feature type="compositionally biased region" description="Polar residues" evidence="2">
    <location>
        <begin position="105"/>
        <end position="115"/>
    </location>
</feature>
<dbReference type="AlphaFoldDB" id="A0AAD9UFU0"/>
<reference evidence="3" key="1">
    <citation type="journal article" date="2023" name="Mol. Biol. Evol.">
        <title>Third-Generation Sequencing Reveals the Adaptive Role of the Epigenome in Three Deep-Sea Polychaetes.</title>
        <authorList>
            <person name="Perez M."/>
            <person name="Aroh O."/>
            <person name="Sun Y."/>
            <person name="Lan Y."/>
            <person name="Juniper S.K."/>
            <person name="Young C.R."/>
            <person name="Angers B."/>
            <person name="Qian P.Y."/>
        </authorList>
    </citation>
    <scope>NUCLEOTIDE SEQUENCE</scope>
    <source>
        <strain evidence="3">R07B-5</strain>
    </source>
</reference>
<gene>
    <name evidence="3" type="ORF">NP493_154g05001</name>
</gene>